<dbReference type="EMBL" id="KQ234677">
    <property type="protein sequence ID" value="KMZ76606.1"/>
    <property type="molecule type" value="Genomic_DNA"/>
</dbReference>
<proteinExistence type="predicted"/>
<feature type="compositionally biased region" description="Polar residues" evidence="1">
    <location>
        <begin position="284"/>
        <end position="297"/>
    </location>
</feature>
<evidence type="ECO:0000313" key="3">
    <source>
        <dbReference type="Proteomes" id="UP000053562"/>
    </source>
</evidence>
<gene>
    <name evidence="2" type="ORF">PVIIG_05788</name>
</gene>
<evidence type="ECO:0000313" key="2">
    <source>
        <dbReference type="EMBL" id="KMZ76606.1"/>
    </source>
</evidence>
<sequence length="341" mass="39515">MLKNTYIVKNSLNAVYIIFILSQDKNLKTLTSYYKYSYFENGKSGCDNAHFHSEIKDEIELRYHDLRRISDKLIKGLCFIYNKNMYNPSQIDNDICSYLYYWLGHNIFSNLSNKSLFPNIITMIYQELDRSGMHNVCKPIHTGINEDTFKKYKLLFDYSQDHENINLSTSHAHTTCNQEYKKFLQNYISTYNDAHSHCTRTQRTNYECEYFNKLFSNNQSGKLSSFNCIERQNGLAVTEAPREHRSNEAAPTENILPDSAMLSTFQHTTARNQRLVKHHGMPNQENIDTIQPLPTNDTTEDGSSKTIMGSVVPVLGVSSISLLLYKVIRNINEIDTIIIYV</sequence>
<feature type="region of interest" description="Disordered" evidence="1">
    <location>
        <begin position="284"/>
        <end position="304"/>
    </location>
</feature>
<name>A0A0J9S1H9_PLAVI</name>
<dbReference type="InterPro" id="IPR008780">
    <property type="entry name" value="Plasmodium_Vir"/>
</dbReference>
<organism evidence="2 3">
    <name type="scientific">Plasmodium vivax India VII</name>
    <dbReference type="NCBI Taxonomy" id="1077284"/>
    <lineage>
        <taxon>Eukaryota</taxon>
        <taxon>Sar</taxon>
        <taxon>Alveolata</taxon>
        <taxon>Apicomplexa</taxon>
        <taxon>Aconoidasida</taxon>
        <taxon>Haemosporida</taxon>
        <taxon>Plasmodiidae</taxon>
        <taxon>Plasmodium</taxon>
        <taxon>Plasmodium (Plasmodium)</taxon>
    </lineage>
</organism>
<reference evidence="2 3" key="1">
    <citation type="submission" date="2011-08" db="EMBL/GenBank/DDBJ databases">
        <title>The Genome Sequence of Plasmodium vivax India VII.</title>
        <authorList>
            <consortium name="The Broad Institute Genome Sequencing Platform"/>
            <consortium name="The Broad Institute Genome Sequencing Center for Infectious Disease"/>
            <person name="Neafsey D."/>
            <person name="Carlton J."/>
            <person name="Barnwell J."/>
            <person name="Collins W."/>
            <person name="Escalante A."/>
            <person name="Mullikin J."/>
            <person name="Saul A."/>
            <person name="Guigo R."/>
            <person name="Camara F."/>
            <person name="Young S.K."/>
            <person name="Zeng Q."/>
            <person name="Gargeya S."/>
            <person name="Fitzgerald M."/>
            <person name="Haas B."/>
            <person name="Abouelleil A."/>
            <person name="Alvarado L."/>
            <person name="Arachchi H.M."/>
            <person name="Berlin A."/>
            <person name="Brown A."/>
            <person name="Chapman S.B."/>
            <person name="Chen Z."/>
            <person name="Dunbar C."/>
            <person name="Freedman E."/>
            <person name="Gearin G."/>
            <person name="Gellesch M."/>
            <person name="Goldberg J."/>
            <person name="Griggs A."/>
            <person name="Gujja S."/>
            <person name="Heiman D."/>
            <person name="Howarth C."/>
            <person name="Larson L."/>
            <person name="Lui A."/>
            <person name="MacDonald P.J.P."/>
            <person name="Montmayeur A."/>
            <person name="Murphy C."/>
            <person name="Neiman D."/>
            <person name="Pearson M."/>
            <person name="Priest M."/>
            <person name="Roberts A."/>
            <person name="Saif S."/>
            <person name="Shea T."/>
            <person name="Shenoy N."/>
            <person name="Sisk P."/>
            <person name="Stolte C."/>
            <person name="Sykes S."/>
            <person name="Wortman J."/>
            <person name="Nusbaum C."/>
            <person name="Birren B."/>
        </authorList>
    </citation>
    <scope>NUCLEOTIDE SEQUENCE [LARGE SCALE GENOMIC DNA]</scope>
    <source>
        <strain evidence="2 3">India VII</strain>
    </source>
</reference>
<dbReference type="Pfam" id="PF05795">
    <property type="entry name" value="Plasmodium_Vir"/>
    <property type="match status" value="1"/>
</dbReference>
<dbReference type="Proteomes" id="UP000053562">
    <property type="component" value="Unassembled WGS sequence"/>
</dbReference>
<protein>
    <recommendedName>
        <fullName evidence="4">Variable surface protein Vir7-like protein</fullName>
    </recommendedName>
</protein>
<evidence type="ECO:0000256" key="1">
    <source>
        <dbReference type="SAM" id="MobiDB-lite"/>
    </source>
</evidence>
<accession>A0A0J9S1H9</accession>
<dbReference type="OrthoDB" id="381419at2759"/>
<dbReference type="AlphaFoldDB" id="A0A0J9S1H9"/>
<evidence type="ECO:0008006" key="4">
    <source>
        <dbReference type="Google" id="ProtNLM"/>
    </source>
</evidence>